<dbReference type="InterPro" id="IPR035986">
    <property type="entry name" value="PKD_dom_sf"/>
</dbReference>
<feature type="signal peptide" evidence="1">
    <location>
        <begin position="1"/>
        <end position="24"/>
    </location>
</feature>
<evidence type="ECO:0000259" key="2">
    <source>
        <dbReference type="Pfam" id="PF16820"/>
    </source>
</evidence>
<dbReference type="Pfam" id="PF16819">
    <property type="entry name" value="DUF5074"/>
    <property type="match status" value="1"/>
</dbReference>
<gene>
    <name evidence="3" type="ORF">QUW02_12110</name>
</gene>
<dbReference type="Proteomes" id="UP001228403">
    <property type="component" value="Unassembled WGS sequence"/>
</dbReference>
<dbReference type="Gene3D" id="2.60.40.10">
    <property type="entry name" value="Immunoglobulins"/>
    <property type="match status" value="1"/>
</dbReference>
<evidence type="ECO:0000313" key="4">
    <source>
        <dbReference type="Proteomes" id="UP001228403"/>
    </source>
</evidence>
<feature type="chain" id="PRO_5047453070" evidence="1">
    <location>
        <begin position="25"/>
        <end position="440"/>
    </location>
</feature>
<evidence type="ECO:0000313" key="3">
    <source>
        <dbReference type="EMBL" id="MDM8146653.1"/>
    </source>
</evidence>
<dbReference type="SUPFAM" id="SSF50969">
    <property type="entry name" value="YVTN repeat-like/Quinoprotein amine dehydrogenase"/>
    <property type="match status" value="1"/>
</dbReference>
<dbReference type="InterPro" id="IPR041696">
    <property type="entry name" value="PKD_3"/>
</dbReference>
<dbReference type="InterPro" id="IPR031815">
    <property type="entry name" value="DUF5074"/>
</dbReference>
<comment type="caution">
    <text evidence="3">The sequence shown here is derived from an EMBL/GenBank/DDBJ whole genome shotgun (WGS) entry which is preliminary data.</text>
</comment>
<keyword evidence="4" id="KW-1185">Reference proteome</keyword>
<name>A0ABT7U7X9_9BACE</name>
<protein>
    <submittedName>
        <fullName evidence="3">DUF5074 domain-containing protein</fullName>
    </submittedName>
</protein>
<accession>A0ABT7U7X9</accession>
<organism evidence="3 4">
    <name type="scientific">Bacteroides eggerthii</name>
    <dbReference type="NCBI Taxonomy" id="28111"/>
    <lineage>
        <taxon>Bacteria</taxon>
        <taxon>Pseudomonadati</taxon>
        <taxon>Bacteroidota</taxon>
        <taxon>Bacteroidia</taxon>
        <taxon>Bacteroidales</taxon>
        <taxon>Bacteroidaceae</taxon>
        <taxon>Bacteroides</taxon>
    </lineage>
</organism>
<dbReference type="InterPro" id="IPR013783">
    <property type="entry name" value="Ig-like_fold"/>
</dbReference>
<sequence length="440" mass="48444">MTSKNVFKGLGYAALLALPMLVTSCDENEEFQSPVIRWDLPSDTILALNDQLILSPEVHSVDSATAVYLWSVDGNQVSADKNYVFTATETGSHLIALTVTDKGGVSQKQIKVEVRKYYGGFYMINEGWYGNHNASFNYFKNDSALFATYDKFAAAHPDITLGATGVVGALQGKDFYVLSKNEPYLTKLDAITMTQTATLNLSNGASLYSPCNMCFLNDGSMIMTTYRGAYKVNPETMTVTDAITTNKTTDIIQKGDYLYMLVKDSVNIYKTSDLTPVVTRAAKATTGFAVTGNTVWAANGSDLLKIEGENVTAITLPDGYGVYYDRSAYHSTSLQASKDGKSLLFVKNDGWTNKVAACYHIAENKVTEFLKSTDEFSFYGAGIQVNPKTGDVYLIYTEDGWGSHYMNNRIIVTNAEGQPKDTLDYSGEYWFPSSLVFETR</sequence>
<proteinExistence type="predicted"/>
<dbReference type="PROSITE" id="PS51257">
    <property type="entry name" value="PROKAR_LIPOPROTEIN"/>
    <property type="match status" value="1"/>
</dbReference>
<reference evidence="4" key="1">
    <citation type="submission" date="2023-07" db="EMBL/GenBank/DDBJ databases">
        <title>Identification and characterization of horizontal gene transfer across gut microbiota members of farm animals based on homology search.</title>
        <authorList>
            <person name="Schwarzerova J."/>
            <person name="Nykrynova M."/>
            <person name="Jureckova K."/>
            <person name="Cejkova D."/>
            <person name="Rychlik I."/>
        </authorList>
    </citation>
    <scope>NUCLEOTIDE SEQUENCE [LARGE SCALE GENOMIC DNA]</scope>
    <source>
        <strain evidence="4">ET4</strain>
    </source>
</reference>
<dbReference type="SUPFAM" id="SSF49299">
    <property type="entry name" value="PKD domain"/>
    <property type="match status" value="1"/>
</dbReference>
<dbReference type="InterPro" id="IPR011044">
    <property type="entry name" value="Quino_amine_DH_bsu"/>
</dbReference>
<dbReference type="EMBL" id="JAUDCF010000041">
    <property type="protein sequence ID" value="MDM8146653.1"/>
    <property type="molecule type" value="Genomic_DNA"/>
</dbReference>
<feature type="domain" description="Bacteroidetes PKD-like" evidence="2">
    <location>
        <begin position="34"/>
        <end position="99"/>
    </location>
</feature>
<dbReference type="Pfam" id="PF16820">
    <property type="entry name" value="PKD_3"/>
    <property type="match status" value="1"/>
</dbReference>
<evidence type="ECO:0000256" key="1">
    <source>
        <dbReference type="SAM" id="SignalP"/>
    </source>
</evidence>
<keyword evidence="1" id="KW-0732">Signal</keyword>